<dbReference type="PANTHER" id="PTHR43877">
    <property type="entry name" value="AMINOALKYLPHOSPHONATE N-ACETYLTRANSFERASE-RELATED-RELATED"/>
    <property type="match status" value="1"/>
</dbReference>
<organism evidence="4">
    <name type="scientific">Serratia fonticola</name>
    <dbReference type="NCBI Taxonomy" id="47917"/>
    <lineage>
        <taxon>Bacteria</taxon>
        <taxon>Pseudomonadati</taxon>
        <taxon>Pseudomonadota</taxon>
        <taxon>Gammaproteobacteria</taxon>
        <taxon>Enterobacterales</taxon>
        <taxon>Yersiniaceae</taxon>
        <taxon>Serratia</taxon>
    </lineage>
</organism>
<evidence type="ECO:0000256" key="1">
    <source>
        <dbReference type="ARBA" id="ARBA00022679"/>
    </source>
</evidence>
<dbReference type="InterPro" id="IPR016181">
    <property type="entry name" value="Acyl_CoA_acyltransferase"/>
</dbReference>
<name>A0A542D5P7_SERFO</name>
<dbReference type="PROSITE" id="PS51186">
    <property type="entry name" value="GNAT"/>
    <property type="match status" value="1"/>
</dbReference>
<dbReference type="Gene3D" id="3.40.630.30">
    <property type="match status" value="1"/>
</dbReference>
<keyword evidence="2" id="KW-0012">Acyltransferase</keyword>
<proteinExistence type="predicted"/>
<dbReference type="InterPro" id="IPR050832">
    <property type="entry name" value="Bact_Acetyltransf"/>
</dbReference>
<comment type="caution">
    <text evidence="4">The sequence shown here is derived from an EMBL/GenBank/DDBJ whole genome shotgun (WGS) entry which is preliminary data.</text>
</comment>
<dbReference type="PANTHER" id="PTHR43877:SF1">
    <property type="entry name" value="ACETYLTRANSFERASE"/>
    <property type="match status" value="1"/>
</dbReference>
<accession>A0A542D5P7</accession>
<reference evidence="4" key="1">
    <citation type="submission" date="2019-06" db="EMBL/GenBank/DDBJ databases">
        <authorList>
            <person name="Deangelis K."/>
            <person name="Huntemann M."/>
            <person name="Clum A."/>
            <person name="Pillay M."/>
            <person name="Palaniappan K."/>
            <person name="Varghese N."/>
            <person name="Mikhailova N."/>
            <person name="Stamatis D."/>
            <person name="Reddy T."/>
            <person name="Daum C."/>
            <person name="Shapiro N."/>
            <person name="Ivanova N."/>
            <person name="Kyrpides N."/>
            <person name="Woyke T."/>
        </authorList>
    </citation>
    <scope>NUCLEOTIDE SEQUENCE [LARGE SCALE GENOMIC DNA]</scope>
    <source>
        <strain evidence="4">128R</strain>
    </source>
</reference>
<dbReference type="CDD" id="cd04301">
    <property type="entry name" value="NAT_SF"/>
    <property type="match status" value="1"/>
</dbReference>
<reference evidence="4" key="2">
    <citation type="submission" date="2019-08" db="EMBL/GenBank/DDBJ databases">
        <title>Investigation of anaerobic lignin degradation for improved lignocellulosic biofuels.</title>
        <authorList>
            <person name="Deangelis K.PhD."/>
        </authorList>
    </citation>
    <scope>NUCLEOTIDE SEQUENCE [LARGE SCALE GENOMIC DNA]</scope>
    <source>
        <strain evidence="4">128R</strain>
    </source>
</reference>
<sequence>MASEPLLRLAQLADLTGIQALYKVLRPDDVELTAHRAQQTLHQLLTNPAIRLVVAEYAFQPVATCMLAIVPGLVHNAQPFGIIEHVVTAEAYRGKGIGLSMMQFTLQLAWQADCYKVILLSGQQRATAHQLYLRAGFDGDRERGFVIKNPLRKQ</sequence>
<dbReference type="Pfam" id="PF00583">
    <property type="entry name" value="Acetyltransf_1"/>
    <property type="match status" value="1"/>
</dbReference>
<protein>
    <submittedName>
        <fullName evidence="4">N-acetylglutamate synthase-like GNAT family acetyltransferase</fullName>
    </submittedName>
</protein>
<evidence type="ECO:0000259" key="3">
    <source>
        <dbReference type="PROSITE" id="PS51186"/>
    </source>
</evidence>
<keyword evidence="1 4" id="KW-0808">Transferase</keyword>
<evidence type="ECO:0000313" key="4">
    <source>
        <dbReference type="EMBL" id="TVZ67930.1"/>
    </source>
</evidence>
<evidence type="ECO:0000256" key="2">
    <source>
        <dbReference type="ARBA" id="ARBA00023315"/>
    </source>
</evidence>
<dbReference type="SUPFAM" id="SSF55729">
    <property type="entry name" value="Acyl-CoA N-acyltransferases (Nat)"/>
    <property type="match status" value="1"/>
</dbReference>
<dbReference type="EMBL" id="VISQ01000001">
    <property type="protein sequence ID" value="TVZ67930.1"/>
    <property type="molecule type" value="Genomic_DNA"/>
</dbReference>
<dbReference type="GO" id="GO:0016747">
    <property type="term" value="F:acyltransferase activity, transferring groups other than amino-acyl groups"/>
    <property type="evidence" value="ECO:0007669"/>
    <property type="project" value="InterPro"/>
</dbReference>
<gene>
    <name evidence="4" type="ORF">FHU10_0329</name>
</gene>
<dbReference type="OrthoDB" id="7595389at2"/>
<dbReference type="InterPro" id="IPR000182">
    <property type="entry name" value="GNAT_dom"/>
</dbReference>
<feature type="domain" description="N-acetyltransferase" evidence="3">
    <location>
        <begin position="5"/>
        <end position="154"/>
    </location>
</feature>
<dbReference type="AlphaFoldDB" id="A0A542D5P7"/>